<accession>A0ABR4BAW3</accession>
<proteinExistence type="predicted"/>
<sequence>MHVRYALPVVSLFLMFISVVIGQSTHAFCNRIFHSIVVANDRVYVDGGELRPVIGARVSVTVPETVDIIDISNPFNNTDTSIWGHINKNSTPGYSPPTLNDGSIFGTSSSLYLFGGALSTAPGALSTPPPNGIAEYELSNNQWGQAVTGGDPVERIHFGSAV</sequence>
<keyword evidence="3" id="KW-1185">Reference proteome</keyword>
<dbReference type="Gene3D" id="2.120.10.80">
    <property type="entry name" value="Kelch-type beta propeller"/>
    <property type="match status" value="1"/>
</dbReference>
<evidence type="ECO:0000256" key="1">
    <source>
        <dbReference type="SAM" id="SignalP"/>
    </source>
</evidence>
<feature type="signal peptide" evidence="1">
    <location>
        <begin position="1"/>
        <end position="22"/>
    </location>
</feature>
<feature type="chain" id="PRO_5045241720" evidence="1">
    <location>
        <begin position="23"/>
        <end position="162"/>
    </location>
</feature>
<evidence type="ECO:0000313" key="2">
    <source>
        <dbReference type="EMBL" id="KAL2054558.1"/>
    </source>
</evidence>
<reference evidence="2 3" key="1">
    <citation type="submission" date="2024-09" db="EMBL/GenBank/DDBJ databases">
        <title>Rethinking Asexuality: The Enigmatic Case of Functional Sexual Genes in Lepraria (Stereocaulaceae).</title>
        <authorList>
            <person name="Doellman M."/>
            <person name="Sun Y."/>
            <person name="Barcenas-Pena A."/>
            <person name="Lumbsch H.T."/>
            <person name="Grewe F."/>
        </authorList>
    </citation>
    <scope>NUCLEOTIDE SEQUENCE [LARGE SCALE GENOMIC DNA]</scope>
    <source>
        <strain evidence="2 3">Grewe 0041</strain>
    </source>
</reference>
<organism evidence="2 3">
    <name type="scientific">Lepraria finkii</name>
    <dbReference type="NCBI Taxonomy" id="1340010"/>
    <lineage>
        <taxon>Eukaryota</taxon>
        <taxon>Fungi</taxon>
        <taxon>Dikarya</taxon>
        <taxon>Ascomycota</taxon>
        <taxon>Pezizomycotina</taxon>
        <taxon>Lecanoromycetes</taxon>
        <taxon>OSLEUM clade</taxon>
        <taxon>Lecanoromycetidae</taxon>
        <taxon>Lecanorales</taxon>
        <taxon>Lecanorineae</taxon>
        <taxon>Stereocaulaceae</taxon>
        <taxon>Lepraria</taxon>
    </lineage>
</organism>
<dbReference type="InterPro" id="IPR015915">
    <property type="entry name" value="Kelch-typ_b-propeller"/>
</dbReference>
<protein>
    <submittedName>
        <fullName evidence="2">Uncharacterized protein</fullName>
    </submittedName>
</protein>
<dbReference type="InterPro" id="IPR011043">
    <property type="entry name" value="Gal_Oxase/kelch_b-propeller"/>
</dbReference>
<evidence type="ECO:0000313" key="3">
    <source>
        <dbReference type="Proteomes" id="UP001590951"/>
    </source>
</evidence>
<name>A0ABR4BAW3_9LECA</name>
<dbReference type="SUPFAM" id="SSF50965">
    <property type="entry name" value="Galactose oxidase, central domain"/>
    <property type="match status" value="1"/>
</dbReference>
<gene>
    <name evidence="2" type="ORF">ABVK25_005306</name>
</gene>
<keyword evidence="1" id="KW-0732">Signal</keyword>
<dbReference type="Proteomes" id="UP001590951">
    <property type="component" value="Unassembled WGS sequence"/>
</dbReference>
<comment type="caution">
    <text evidence="2">The sequence shown here is derived from an EMBL/GenBank/DDBJ whole genome shotgun (WGS) entry which is preliminary data.</text>
</comment>
<dbReference type="EMBL" id="JBHFEH010000015">
    <property type="protein sequence ID" value="KAL2054558.1"/>
    <property type="molecule type" value="Genomic_DNA"/>
</dbReference>